<dbReference type="Proteomes" id="UP000298327">
    <property type="component" value="Unassembled WGS sequence"/>
</dbReference>
<keyword evidence="3" id="KW-1185">Reference proteome</keyword>
<protein>
    <submittedName>
        <fullName evidence="2">Uncharacterized protein</fullName>
    </submittedName>
</protein>
<sequence>MSYSHYQKNLPGWGTSQVRNALDHPGSIHSEPASTSQFQFGPPPALNFQPQASWTGIDYYNAHAPNPQPEVYQYAMNRLLSGAGALGIGMHEARYWHRRAYGGVGDITRMLPSEIGHAAAYEAYRAWIHNSPAFRVMDGDFERQKEVLISIAIAESAHLWEATGRGFDQYALQTASETAAATASLIFSQTMDLQSLGTDYYRARGSQYYPNASDAYSMDDMALMNRQQQMGGMGLGLGQGMGPGMG</sequence>
<accession>A0A4Y9XTQ7</accession>
<feature type="region of interest" description="Disordered" evidence="1">
    <location>
        <begin position="17"/>
        <end position="42"/>
    </location>
</feature>
<proteinExistence type="predicted"/>
<evidence type="ECO:0000313" key="2">
    <source>
        <dbReference type="EMBL" id="TFY53435.1"/>
    </source>
</evidence>
<dbReference type="EMBL" id="SEOQ01001152">
    <property type="protein sequence ID" value="TFY53435.1"/>
    <property type="molecule type" value="Genomic_DNA"/>
</dbReference>
<dbReference type="STRING" id="205917.A0A4Y9XTQ7"/>
<evidence type="ECO:0000256" key="1">
    <source>
        <dbReference type="SAM" id="MobiDB-lite"/>
    </source>
</evidence>
<feature type="non-terminal residue" evidence="2">
    <location>
        <position position="246"/>
    </location>
</feature>
<name>A0A4Y9XTQ7_9AGAM</name>
<dbReference type="OrthoDB" id="2802356at2759"/>
<gene>
    <name evidence="2" type="ORF">EVG20_g10117</name>
</gene>
<reference evidence="2 3" key="1">
    <citation type="submission" date="2019-02" db="EMBL/GenBank/DDBJ databases">
        <title>Genome sequencing of the rare red list fungi Dentipellis fragilis.</title>
        <authorList>
            <person name="Buettner E."/>
            <person name="Kellner H."/>
        </authorList>
    </citation>
    <scope>NUCLEOTIDE SEQUENCE [LARGE SCALE GENOMIC DNA]</scope>
    <source>
        <strain evidence="2 3">DSM 105465</strain>
    </source>
</reference>
<organism evidence="2 3">
    <name type="scientific">Dentipellis fragilis</name>
    <dbReference type="NCBI Taxonomy" id="205917"/>
    <lineage>
        <taxon>Eukaryota</taxon>
        <taxon>Fungi</taxon>
        <taxon>Dikarya</taxon>
        <taxon>Basidiomycota</taxon>
        <taxon>Agaricomycotina</taxon>
        <taxon>Agaricomycetes</taxon>
        <taxon>Russulales</taxon>
        <taxon>Hericiaceae</taxon>
        <taxon>Dentipellis</taxon>
    </lineage>
</organism>
<evidence type="ECO:0000313" key="3">
    <source>
        <dbReference type="Proteomes" id="UP000298327"/>
    </source>
</evidence>
<comment type="caution">
    <text evidence="2">The sequence shown here is derived from an EMBL/GenBank/DDBJ whole genome shotgun (WGS) entry which is preliminary data.</text>
</comment>
<dbReference type="AlphaFoldDB" id="A0A4Y9XTQ7"/>